<dbReference type="OrthoDB" id="244097at2759"/>
<dbReference type="EMBL" id="LJSK01000130">
    <property type="protein sequence ID" value="KPI86453.1"/>
    <property type="molecule type" value="Genomic_DNA"/>
</dbReference>
<evidence type="ECO:0000313" key="4">
    <source>
        <dbReference type="Proteomes" id="UP000038009"/>
    </source>
</evidence>
<dbReference type="InterPro" id="IPR003746">
    <property type="entry name" value="DUF167"/>
</dbReference>
<dbReference type="AlphaFoldDB" id="A0A0N1IK74"/>
<dbReference type="OMA" id="HRMFPCL"/>
<gene>
    <name evidence="3" type="ORF">ABL78_4484</name>
</gene>
<reference evidence="3 4" key="1">
    <citation type="journal article" date="2015" name="PLoS Pathog.">
        <title>Leptomonas seymouri: Adaptations to the Dixenous Life Cycle Analyzed by Genome Sequencing, Transcriptome Profiling and Co-infection with Leishmania donovani.</title>
        <authorList>
            <person name="Kraeva N."/>
            <person name="Butenko A."/>
            <person name="Hlavacova J."/>
            <person name="Kostygov A."/>
            <person name="Myskova J."/>
            <person name="Grybchuk D."/>
            <person name="Lestinova T."/>
            <person name="Votypka J."/>
            <person name="Volf P."/>
            <person name="Opperdoes F."/>
            <person name="Flegontov P."/>
            <person name="Lukes J."/>
            <person name="Yurchenko V."/>
        </authorList>
    </citation>
    <scope>NUCLEOTIDE SEQUENCE [LARGE SCALE GENOMIC DNA]</scope>
    <source>
        <strain evidence="3 4">ATCC 30220</strain>
    </source>
</reference>
<dbReference type="PANTHER" id="PTHR13420:SF7">
    <property type="entry name" value="UPF0235 PROTEIN C15ORF40"/>
    <property type="match status" value="1"/>
</dbReference>
<dbReference type="SMART" id="SM01152">
    <property type="entry name" value="DUF167"/>
    <property type="match status" value="1"/>
</dbReference>
<name>A0A0N1IK74_LEPSE</name>
<evidence type="ECO:0000256" key="1">
    <source>
        <dbReference type="ARBA" id="ARBA00010364"/>
    </source>
</evidence>
<dbReference type="Gene3D" id="3.30.1200.10">
    <property type="entry name" value="YggU-like"/>
    <property type="match status" value="1"/>
</dbReference>
<protein>
    <submittedName>
        <fullName evidence="3">Uncharacterized protein</fullName>
    </submittedName>
</protein>
<comment type="caution">
    <text evidence="3">The sequence shown here is derived from an EMBL/GenBank/DDBJ whole genome shotgun (WGS) entry which is preliminary data.</text>
</comment>
<dbReference type="Proteomes" id="UP000038009">
    <property type="component" value="Unassembled WGS sequence"/>
</dbReference>
<evidence type="ECO:0000313" key="3">
    <source>
        <dbReference type="EMBL" id="KPI86453.1"/>
    </source>
</evidence>
<dbReference type="SUPFAM" id="SSF69786">
    <property type="entry name" value="YggU-like"/>
    <property type="match status" value="1"/>
</dbReference>
<comment type="similarity">
    <text evidence="1">Belongs to the UPF0235 family.</text>
</comment>
<keyword evidence="4" id="KW-1185">Reference proteome</keyword>
<dbReference type="VEuPathDB" id="TriTrypDB:Lsey_0130_0140"/>
<organism evidence="3 4">
    <name type="scientific">Leptomonas seymouri</name>
    <dbReference type="NCBI Taxonomy" id="5684"/>
    <lineage>
        <taxon>Eukaryota</taxon>
        <taxon>Discoba</taxon>
        <taxon>Euglenozoa</taxon>
        <taxon>Kinetoplastea</taxon>
        <taxon>Metakinetoplastina</taxon>
        <taxon>Trypanosomatida</taxon>
        <taxon>Trypanosomatidae</taxon>
        <taxon>Leishmaniinae</taxon>
        <taxon>Leptomonas</taxon>
    </lineage>
</organism>
<proteinExistence type="inferred from homology"/>
<dbReference type="PANTHER" id="PTHR13420">
    <property type="entry name" value="UPF0235 PROTEIN C15ORF40"/>
    <property type="match status" value="1"/>
</dbReference>
<dbReference type="GO" id="GO:0005737">
    <property type="term" value="C:cytoplasm"/>
    <property type="evidence" value="ECO:0007669"/>
    <property type="project" value="TreeGrafter"/>
</dbReference>
<dbReference type="Pfam" id="PF02594">
    <property type="entry name" value="DUF167"/>
    <property type="match status" value="1"/>
</dbReference>
<feature type="region of interest" description="Disordered" evidence="2">
    <location>
        <begin position="89"/>
        <end position="146"/>
    </location>
</feature>
<evidence type="ECO:0000256" key="2">
    <source>
        <dbReference type="SAM" id="MobiDB-lite"/>
    </source>
</evidence>
<accession>A0A0N1IK74</accession>
<dbReference type="InterPro" id="IPR036591">
    <property type="entry name" value="YggU-like_sf"/>
</dbReference>
<sequence>MFPCLTEPQPGHFLICVHAKPGARNSAFASPLTPQSTQVDLRIAAPPVDGQANAELLRFLDEVVEQGLRELQSDPTRFLEGTSYTRVLAADTEPPLATGDAGDSSGRKAKKKVKGTNSSASRNTSKKTEGGKLSASSPNASNEAFPGRVEVTLLRGGTSREKTVLALFPGARAQLIAILEKASQS</sequence>